<dbReference type="HOGENOM" id="CLU_043898_0_0_1"/>
<dbReference type="AlphaFoldDB" id="M1UQL2"/>
<name>M1UQL2_CYAM1</name>
<feature type="repeat" description="WD" evidence="3">
    <location>
        <begin position="536"/>
        <end position="568"/>
    </location>
</feature>
<reference evidence="6 7" key="1">
    <citation type="journal article" date="2004" name="Nature">
        <title>Genome sequence of the ultrasmall unicellular red alga Cyanidioschyzon merolae 10D.</title>
        <authorList>
            <person name="Matsuzaki M."/>
            <person name="Misumi O."/>
            <person name="Shin-i T."/>
            <person name="Maruyama S."/>
            <person name="Takahara M."/>
            <person name="Miyagishima S."/>
            <person name="Mori T."/>
            <person name="Nishida K."/>
            <person name="Yagisawa F."/>
            <person name="Nishida K."/>
            <person name="Yoshida Y."/>
            <person name="Nishimura Y."/>
            <person name="Nakao S."/>
            <person name="Kobayashi T."/>
            <person name="Momoyama Y."/>
            <person name="Higashiyama T."/>
            <person name="Minoda A."/>
            <person name="Sano M."/>
            <person name="Nomoto H."/>
            <person name="Oishi K."/>
            <person name="Hayashi H."/>
            <person name="Ohta F."/>
            <person name="Nishizaka S."/>
            <person name="Haga S."/>
            <person name="Miura S."/>
            <person name="Morishita T."/>
            <person name="Kabeya Y."/>
            <person name="Terasawa K."/>
            <person name="Suzuki Y."/>
            <person name="Ishii Y."/>
            <person name="Asakawa S."/>
            <person name="Takano H."/>
            <person name="Ohta N."/>
            <person name="Kuroiwa H."/>
            <person name="Tanaka K."/>
            <person name="Shimizu N."/>
            <person name="Sugano S."/>
            <person name="Sato N."/>
            <person name="Nozaki H."/>
            <person name="Ogasawara N."/>
            <person name="Kohara Y."/>
            <person name="Kuroiwa T."/>
        </authorList>
    </citation>
    <scope>NUCLEOTIDE SEQUENCE [LARGE SCALE GENOMIC DNA]</scope>
    <source>
        <strain evidence="6 7">10D</strain>
    </source>
</reference>
<evidence type="ECO:0000313" key="6">
    <source>
        <dbReference type="EMBL" id="BAM79796.1"/>
    </source>
</evidence>
<feature type="repeat" description="WD" evidence="3">
    <location>
        <begin position="137"/>
        <end position="178"/>
    </location>
</feature>
<evidence type="ECO:0000256" key="3">
    <source>
        <dbReference type="PROSITE-ProRule" id="PRU00221"/>
    </source>
</evidence>
<dbReference type="Gene3D" id="2.130.10.10">
    <property type="entry name" value="YVTN repeat-like/Quinoprotein amine dehydrogenase"/>
    <property type="match status" value="2"/>
</dbReference>
<keyword evidence="1 3" id="KW-0853">WD repeat</keyword>
<dbReference type="PRINTS" id="PR00320">
    <property type="entry name" value="GPROTEINBRPT"/>
</dbReference>
<dbReference type="InterPro" id="IPR036322">
    <property type="entry name" value="WD40_repeat_dom_sf"/>
</dbReference>
<dbReference type="OMA" id="VQEHDYR"/>
<reference evidence="6 7" key="2">
    <citation type="journal article" date="2007" name="BMC Biol.">
        <title>A 100%-complete sequence reveals unusually simple genomic features in the hot-spring red alga Cyanidioschyzon merolae.</title>
        <authorList>
            <person name="Nozaki H."/>
            <person name="Takano H."/>
            <person name="Misumi O."/>
            <person name="Terasawa K."/>
            <person name="Matsuzaki M."/>
            <person name="Maruyama S."/>
            <person name="Nishida K."/>
            <person name="Yagisawa F."/>
            <person name="Yoshida Y."/>
            <person name="Fujiwara T."/>
            <person name="Takio S."/>
            <person name="Tamura K."/>
            <person name="Chung S.J."/>
            <person name="Nakamura S."/>
            <person name="Kuroiwa H."/>
            <person name="Tanaka K."/>
            <person name="Sato N."/>
            <person name="Kuroiwa T."/>
        </authorList>
    </citation>
    <scope>NUCLEOTIDE SEQUENCE [LARGE SCALE GENOMIC DNA]</scope>
    <source>
        <strain evidence="6 7">10D</strain>
    </source>
</reference>
<dbReference type="RefSeq" id="XP_005536082.1">
    <property type="nucleotide sequence ID" value="XM_005536025.1"/>
</dbReference>
<dbReference type="InterPro" id="IPR020472">
    <property type="entry name" value="WD40_PAC1"/>
</dbReference>
<dbReference type="GeneID" id="16993447"/>
<feature type="coiled-coil region" evidence="4">
    <location>
        <begin position="14"/>
        <end position="48"/>
    </location>
</feature>
<accession>M1UQL2</accession>
<gene>
    <name evidence="6" type="ORF">CYME_CMH120C</name>
</gene>
<feature type="repeat" description="WD" evidence="3">
    <location>
        <begin position="181"/>
        <end position="213"/>
    </location>
</feature>
<dbReference type="eggNOG" id="KOG0265">
    <property type="taxonomic scope" value="Eukaryota"/>
</dbReference>
<dbReference type="PROSITE" id="PS50294">
    <property type="entry name" value="WD_REPEATS_REGION"/>
    <property type="match status" value="3"/>
</dbReference>
<feature type="region of interest" description="Disordered" evidence="5">
    <location>
        <begin position="477"/>
        <end position="496"/>
    </location>
</feature>
<dbReference type="Pfam" id="PF00400">
    <property type="entry name" value="WD40"/>
    <property type="match status" value="3"/>
</dbReference>
<dbReference type="SMART" id="SM00320">
    <property type="entry name" value="WD40"/>
    <property type="match status" value="7"/>
</dbReference>
<keyword evidence="2" id="KW-0677">Repeat</keyword>
<feature type="compositionally biased region" description="Polar residues" evidence="5">
    <location>
        <begin position="486"/>
        <end position="496"/>
    </location>
</feature>
<keyword evidence="7" id="KW-1185">Reference proteome</keyword>
<evidence type="ECO:0000256" key="5">
    <source>
        <dbReference type="SAM" id="MobiDB-lite"/>
    </source>
</evidence>
<sequence>MTEHEGEAFYKKQLEIAARERKLLQERLEALEKENRDLRRSVFELSLRRSASETGVFDLTSALNDISPNPSKGVHVPEASRFVADFQVLSERTEAGLGAAESIPGSRAASPAASLPVVVRRSGERQSSSSLSCRSQLIGHKGAVYALSWSSCGSYLASGSFDRSVRVWSVDQSPRCAVAVADAHAANVVDLCWTQDNRYLYSAGFDHCIRVWDWSAFATEGNGSDARRQAVQSWSLPRGLVLCLAIDPDDAHCIYAGTSNGFVYRLDRRVQQMSQVTGSRPSSPAAGVSARPEQTMSRVLTSASGIGMVNSMVFLEHDILMIGDSQGLLHTFDLRRPETALSCQLNDEAASPVAHIQRSPSGRYVAVNAFDDCLRMYEVKALRTHQENTNTNDVQLVLYQTHRGHRLGRLPLRCSLYERGFASDRGASIVDAAALAAPASTKASSGMPALYAADADVSGAATAVVHESRTLLAAASDVPIDGSGQPPASQQRSQQLDGVLNASSVASGLVAATGSTNGRIFLYDSQSSAQEAVKTIDAHSDRVYCVAFHPHSMMLASCSADGSIKLWD</sequence>
<dbReference type="Proteomes" id="UP000007014">
    <property type="component" value="Chromosome 8"/>
</dbReference>
<dbReference type="InterPro" id="IPR001680">
    <property type="entry name" value="WD40_rpt"/>
</dbReference>
<evidence type="ECO:0000256" key="2">
    <source>
        <dbReference type="ARBA" id="ARBA00022737"/>
    </source>
</evidence>
<proteinExistence type="predicted"/>
<evidence type="ECO:0000256" key="1">
    <source>
        <dbReference type="ARBA" id="ARBA00022574"/>
    </source>
</evidence>
<dbReference type="InterPro" id="IPR015943">
    <property type="entry name" value="WD40/YVTN_repeat-like_dom_sf"/>
</dbReference>
<dbReference type="KEGG" id="cme:CYME_CMH120C"/>
<evidence type="ECO:0000256" key="4">
    <source>
        <dbReference type="SAM" id="Coils"/>
    </source>
</evidence>
<dbReference type="PANTHER" id="PTHR19848">
    <property type="entry name" value="WD40 REPEAT PROTEIN"/>
    <property type="match status" value="1"/>
</dbReference>
<dbReference type="STRING" id="280699.M1UQL2"/>
<dbReference type="PROSITE" id="PS50082">
    <property type="entry name" value="WD_REPEATS_2"/>
    <property type="match status" value="3"/>
</dbReference>
<dbReference type="OrthoDB" id="6262491at2759"/>
<keyword evidence="4" id="KW-0175">Coiled coil</keyword>
<dbReference type="EMBL" id="AP006490">
    <property type="protein sequence ID" value="BAM79796.1"/>
    <property type="molecule type" value="Genomic_DNA"/>
</dbReference>
<dbReference type="PANTHER" id="PTHR19848:SF8">
    <property type="entry name" value="F-BOX AND WD REPEAT DOMAIN CONTAINING 7"/>
    <property type="match status" value="1"/>
</dbReference>
<dbReference type="SUPFAM" id="SSF50978">
    <property type="entry name" value="WD40 repeat-like"/>
    <property type="match status" value="1"/>
</dbReference>
<organism evidence="6 7">
    <name type="scientific">Cyanidioschyzon merolae (strain NIES-3377 / 10D)</name>
    <name type="common">Unicellular red alga</name>
    <dbReference type="NCBI Taxonomy" id="280699"/>
    <lineage>
        <taxon>Eukaryota</taxon>
        <taxon>Rhodophyta</taxon>
        <taxon>Bangiophyceae</taxon>
        <taxon>Cyanidiales</taxon>
        <taxon>Cyanidiaceae</taxon>
        <taxon>Cyanidioschyzon</taxon>
    </lineage>
</organism>
<protein>
    <submittedName>
        <fullName evidence="6">Uncharacterized protein</fullName>
    </submittedName>
</protein>
<dbReference type="Gramene" id="CMH120CT">
    <property type="protein sequence ID" value="CMH120CT"/>
    <property type="gene ID" value="CMH120C"/>
</dbReference>
<evidence type="ECO:0000313" key="7">
    <source>
        <dbReference type="Proteomes" id="UP000007014"/>
    </source>
</evidence>